<keyword evidence="2" id="KW-1185">Reference proteome</keyword>
<comment type="caution">
    <text evidence="1">The sequence shown here is derived from an EMBL/GenBank/DDBJ whole genome shotgun (WGS) entry which is preliminary data.</text>
</comment>
<organism evidence="1 2">
    <name type="scientific">Caerostris extrusa</name>
    <name type="common">Bark spider</name>
    <name type="synonym">Caerostris bankana</name>
    <dbReference type="NCBI Taxonomy" id="172846"/>
    <lineage>
        <taxon>Eukaryota</taxon>
        <taxon>Metazoa</taxon>
        <taxon>Ecdysozoa</taxon>
        <taxon>Arthropoda</taxon>
        <taxon>Chelicerata</taxon>
        <taxon>Arachnida</taxon>
        <taxon>Araneae</taxon>
        <taxon>Araneomorphae</taxon>
        <taxon>Entelegynae</taxon>
        <taxon>Araneoidea</taxon>
        <taxon>Araneidae</taxon>
        <taxon>Caerostris</taxon>
    </lineage>
</organism>
<gene>
    <name evidence="1" type="ORF">CEXT_793351</name>
</gene>
<dbReference type="Proteomes" id="UP001054945">
    <property type="component" value="Unassembled WGS sequence"/>
</dbReference>
<sequence>MHFDFALLKDTEKRIDCRTSNSISVERRHRLHFKLSRADSGRCVKQSDYQFSNQVFTAGNSSTLSNKSRT</sequence>
<accession>A0AAV4SVF2</accession>
<dbReference type="EMBL" id="BPLR01010113">
    <property type="protein sequence ID" value="GIY36984.1"/>
    <property type="molecule type" value="Genomic_DNA"/>
</dbReference>
<dbReference type="AlphaFoldDB" id="A0AAV4SVF2"/>
<evidence type="ECO:0000313" key="1">
    <source>
        <dbReference type="EMBL" id="GIY36984.1"/>
    </source>
</evidence>
<proteinExistence type="predicted"/>
<protein>
    <submittedName>
        <fullName evidence="1">Uncharacterized protein</fullName>
    </submittedName>
</protein>
<evidence type="ECO:0000313" key="2">
    <source>
        <dbReference type="Proteomes" id="UP001054945"/>
    </source>
</evidence>
<reference evidence="1 2" key="1">
    <citation type="submission" date="2021-06" db="EMBL/GenBank/DDBJ databases">
        <title>Caerostris extrusa draft genome.</title>
        <authorList>
            <person name="Kono N."/>
            <person name="Arakawa K."/>
        </authorList>
    </citation>
    <scope>NUCLEOTIDE SEQUENCE [LARGE SCALE GENOMIC DNA]</scope>
</reference>
<name>A0AAV4SVF2_CAEEX</name>